<sequence length="312" mass="35549">MATIVVTVVKAIPAIIGKGLAIHKQLMQAKKNKKGCVRLADRVKTVVDQLEGLANQGVNEELLQKALDEFKKVLEEAETLLKKYEETNWWKQKFNADTWRKDFEEVNKHLCIAAHHLSLSLQVEQRKNLEDMFNDLRIRKENGEDMKIDQQEWDKLMASVEETRVVVKDVHDVVDNTNQKVSAIQHQMASAQRDLRDIKDQVGTQEGAGPKSSSGSAGKARAKVFTFREKLINQIEEPTLKILLDGLQKATPDQPPVINGRERNHVLQNNRVTEDQVTCLVDMVRKKGERPCEIFLSLLSEHDNNLYKELGL</sequence>
<gene>
    <name evidence="4 5 6" type="primary">LOC116219623</name>
</gene>
<dbReference type="InterPro" id="IPR054000">
    <property type="entry name" value="MLKL_N"/>
</dbReference>
<name>A0A6P8F565_CLUHA</name>
<dbReference type="InterPro" id="IPR001315">
    <property type="entry name" value="CARD"/>
</dbReference>
<dbReference type="SUPFAM" id="SSF47986">
    <property type="entry name" value="DEATH domain"/>
    <property type="match status" value="1"/>
</dbReference>
<dbReference type="PROSITE" id="PS50209">
    <property type="entry name" value="CARD"/>
    <property type="match status" value="1"/>
</dbReference>
<dbReference type="PANTHER" id="PTHR35832">
    <property type="entry name" value="OS12G0248400 PROTEIN-RELATED"/>
    <property type="match status" value="1"/>
</dbReference>
<dbReference type="Pfam" id="PF00619">
    <property type="entry name" value="CARD"/>
    <property type="match status" value="1"/>
</dbReference>
<dbReference type="InterPro" id="IPR059179">
    <property type="entry name" value="MLKL-like_MCAfunc"/>
</dbReference>
<dbReference type="GO" id="GO:0007166">
    <property type="term" value="P:cell surface receptor signaling pathway"/>
    <property type="evidence" value="ECO:0007669"/>
    <property type="project" value="InterPro"/>
</dbReference>
<feature type="coiled-coil region" evidence="1">
    <location>
        <begin position="174"/>
        <end position="201"/>
    </location>
</feature>
<dbReference type="CDD" id="cd21037">
    <property type="entry name" value="MLKL_NTD"/>
    <property type="match status" value="1"/>
</dbReference>
<dbReference type="KEGG" id="char:116219623"/>
<dbReference type="Pfam" id="PF22215">
    <property type="entry name" value="MLKL_N"/>
    <property type="match status" value="1"/>
</dbReference>
<dbReference type="GeneID" id="116219623"/>
<proteinExistence type="predicted"/>
<dbReference type="InterPro" id="IPR036537">
    <property type="entry name" value="Adaptor_Cbl_N_dom_sf"/>
</dbReference>
<keyword evidence="3" id="KW-1185">Reference proteome</keyword>
<dbReference type="InterPro" id="IPR011029">
    <property type="entry name" value="DEATH-like_dom_sf"/>
</dbReference>
<feature type="domain" description="CARD" evidence="2">
    <location>
        <begin position="228"/>
        <end position="312"/>
    </location>
</feature>
<dbReference type="RefSeq" id="XP_031419092.1">
    <property type="nucleotide sequence ID" value="XM_031563232.2"/>
</dbReference>
<dbReference type="RefSeq" id="XP_031419091.1">
    <property type="nucleotide sequence ID" value="XM_031563231.2"/>
</dbReference>
<evidence type="ECO:0000259" key="2">
    <source>
        <dbReference type="PROSITE" id="PS50209"/>
    </source>
</evidence>
<dbReference type="Gene3D" id="1.20.930.20">
    <property type="entry name" value="Adaptor protein Cbl, N-terminal domain"/>
    <property type="match status" value="1"/>
</dbReference>
<organism evidence="3 4">
    <name type="scientific">Clupea harengus</name>
    <name type="common">Atlantic herring</name>
    <dbReference type="NCBI Taxonomy" id="7950"/>
    <lineage>
        <taxon>Eukaryota</taxon>
        <taxon>Metazoa</taxon>
        <taxon>Chordata</taxon>
        <taxon>Craniata</taxon>
        <taxon>Vertebrata</taxon>
        <taxon>Euteleostomi</taxon>
        <taxon>Actinopterygii</taxon>
        <taxon>Neopterygii</taxon>
        <taxon>Teleostei</taxon>
        <taxon>Clupei</taxon>
        <taxon>Clupeiformes</taxon>
        <taxon>Clupeoidei</taxon>
        <taxon>Clupeidae</taxon>
        <taxon>Clupea</taxon>
    </lineage>
</organism>
<dbReference type="RefSeq" id="XP_031419090.1">
    <property type="nucleotide sequence ID" value="XM_031563230.2"/>
</dbReference>
<evidence type="ECO:0000256" key="1">
    <source>
        <dbReference type="SAM" id="Coils"/>
    </source>
</evidence>
<protein>
    <submittedName>
        <fullName evidence="4 5">Mixed lineage kinase domain-like protein isoform X1</fullName>
    </submittedName>
</protein>
<dbReference type="AlphaFoldDB" id="A0A6P8F565"/>
<accession>A0A6P8F565</accession>
<feature type="coiled-coil region" evidence="1">
    <location>
        <begin position="60"/>
        <end position="87"/>
    </location>
</feature>
<dbReference type="GO" id="GO:0042981">
    <property type="term" value="P:regulation of apoptotic process"/>
    <property type="evidence" value="ECO:0007669"/>
    <property type="project" value="InterPro"/>
</dbReference>
<dbReference type="Proteomes" id="UP000515152">
    <property type="component" value="Chromosome 25"/>
</dbReference>
<keyword evidence="1" id="KW-0175">Coiled coil</keyword>
<dbReference type="Gene3D" id="1.10.533.10">
    <property type="entry name" value="Death Domain, Fas"/>
    <property type="match status" value="1"/>
</dbReference>
<evidence type="ECO:0000313" key="4">
    <source>
        <dbReference type="RefSeq" id="XP_031419090.1"/>
    </source>
</evidence>
<reference evidence="4 5" key="1">
    <citation type="submission" date="2025-04" db="UniProtKB">
        <authorList>
            <consortium name="RefSeq"/>
        </authorList>
    </citation>
    <scope>IDENTIFICATION</scope>
</reference>
<dbReference type="OrthoDB" id="8931418at2759"/>
<evidence type="ECO:0000313" key="5">
    <source>
        <dbReference type="RefSeq" id="XP_031419091.1"/>
    </source>
</evidence>
<evidence type="ECO:0000313" key="6">
    <source>
        <dbReference type="RefSeq" id="XP_031419092.1"/>
    </source>
</evidence>
<evidence type="ECO:0000313" key="3">
    <source>
        <dbReference type="Proteomes" id="UP000515152"/>
    </source>
</evidence>